<dbReference type="PANTHER" id="PTHR10994">
    <property type="entry name" value="RETICULON"/>
    <property type="match status" value="1"/>
</dbReference>
<dbReference type="EMBL" id="KI630214">
    <property type="protein sequence ID" value="EYU44361.1"/>
    <property type="molecule type" value="Genomic_DNA"/>
</dbReference>
<evidence type="ECO:0000313" key="9">
    <source>
        <dbReference type="EMBL" id="EYU44361.1"/>
    </source>
</evidence>
<accession>A0A022RWM1</accession>
<organism evidence="9 10">
    <name type="scientific">Erythranthe guttata</name>
    <name type="common">Yellow monkey flower</name>
    <name type="synonym">Mimulus guttatus</name>
    <dbReference type="NCBI Taxonomy" id="4155"/>
    <lineage>
        <taxon>Eukaryota</taxon>
        <taxon>Viridiplantae</taxon>
        <taxon>Streptophyta</taxon>
        <taxon>Embryophyta</taxon>
        <taxon>Tracheophyta</taxon>
        <taxon>Spermatophyta</taxon>
        <taxon>Magnoliopsida</taxon>
        <taxon>eudicotyledons</taxon>
        <taxon>Gunneridae</taxon>
        <taxon>Pentapetalae</taxon>
        <taxon>asterids</taxon>
        <taxon>lamiids</taxon>
        <taxon>Lamiales</taxon>
        <taxon>Phrymaceae</taxon>
        <taxon>Erythranthe</taxon>
    </lineage>
</organism>
<keyword evidence="2 6" id="KW-0812">Transmembrane</keyword>
<evidence type="ECO:0000256" key="3">
    <source>
        <dbReference type="ARBA" id="ARBA00022824"/>
    </source>
</evidence>
<evidence type="ECO:0000256" key="4">
    <source>
        <dbReference type="ARBA" id="ARBA00022989"/>
    </source>
</evidence>
<dbReference type="OMA" id="WMFRVGA"/>
<feature type="transmembrane region" description="Helical" evidence="6">
    <location>
        <begin position="72"/>
        <end position="91"/>
    </location>
</feature>
<sequence>MSDNWELSPPKVPVDLPQNESSPPQVVLPQNESADLFKDLVTWRRKQLNLFALLAATSAWTAMQIYKYNFITLVSYIAIAAAVCLFFWGNIHRLLKREAPDLSELEISEEAAIGCANSLRRKCEEGVRLMFRVSVDSEWFVFVGAVASLYLLSLLAKQFDLLTLFFMGVVGGLTLPVIYVKNEGRIRGFGEVVGIKSRRFYSMAEDKFQMMKNKIAAGRGKVIKEKKME</sequence>
<feature type="region of interest" description="Disordered" evidence="7">
    <location>
        <begin position="1"/>
        <end position="25"/>
    </location>
</feature>
<dbReference type="PANTHER" id="PTHR10994:SF145">
    <property type="entry name" value="RETICULON-LIKE PROTEIN B13"/>
    <property type="match status" value="1"/>
</dbReference>
<dbReference type="PhylomeDB" id="A0A022RWM1"/>
<dbReference type="STRING" id="4155.A0A022RWM1"/>
<dbReference type="Pfam" id="PF02453">
    <property type="entry name" value="Reticulon"/>
    <property type="match status" value="1"/>
</dbReference>
<proteinExistence type="predicted"/>
<evidence type="ECO:0000256" key="5">
    <source>
        <dbReference type="ARBA" id="ARBA00023136"/>
    </source>
</evidence>
<dbReference type="GO" id="GO:0005789">
    <property type="term" value="C:endoplasmic reticulum membrane"/>
    <property type="evidence" value="ECO:0007669"/>
    <property type="project" value="UniProtKB-SubCell"/>
</dbReference>
<dbReference type="GO" id="GO:0009617">
    <property type="term" value="P:response to bacterium"/>
    <property type="evidence" value="ECO:0007669"/>
    <property type="project" value="InterPro"/>
</dbReference>
<keyword evidence="3 6" id="KW-0256">Endoplasmic reticulum</keyword>
<dbReference type="KEGG" id="egt:105972650"/>
<dbReference type="InterPro" id="IPR003388">
    <property type="entry name" value="Reticulon"/>
</dbReference>
<evidence type="ECO:0000256" key="1">
    <source>
        <dbReference type="ARBA" id="ARBA00004477"/>
    </source>
</evidence>
<reference evidence="9 10" key="1">
    <citation type="journal article" date="2013" name="Proc. Natl. Acad. Sci. U.S.A.">
        <title>Fine-scale variation in meiotic recombination in Mimulus inferred from population shotgun sequencing.</title>
        <authorList>
            <person name="Hellsten U."/>
            <person name="Wright K.M."/>
            <person name="Jenkins J."/>
            <person name="Shu S."/>
            <person name="Yuan Y."/>
            <person name="Wessler S.R."/>
            <person name="Schmutz J."/>
            <person name="Willis J.H."/>
            <person name="Rokhsar D.S."/>
        </authorList>
    </citation>
    <scope>NUCLEOTIDE SEQUENCE [LARGE SCALE GENOMIC DNA]</scope>
    <source>
        <strain evidence="10">cv. DUN x IM62</strain>
    </source>
</reference>
<name>A0A022RWM1_ERYGU</name>
<keyword evidence="4 6" id="KW-1133">Transmembrane helix</keyword>
<evidence type="ECO:0000259" key="8">
    <source>
        <dbReference type="PROSITE" id="PS50845"/>
    </source>
</evidence>
<dbReference type="AlphaFoldDB" id="A0A022RWM1"/>
<protein>
    <recommendedName>
        <fullName evidence="6">Reticulon-like protein</fullName>
    </recommendedName>
</protein>
<evidence type="ECO:0000313" key="10">
    <source>
        <dbReference type="Proteomes" id="UP000030748"/>
    </source>
</evidence>
<feature type="transmembrane region" description="Helical" evidence="6">
    <location>
        <begin position="162"/>
        <end position="180"/>
    </location>
</feature>
<keyword evidence="10" id="KW-1185">Reference proteome</keyword>
<dbReference type="eggNOG" id="KOG1792">
    <property type="taxonomic scope" value="Eukaryota"/>
</dbReference>
<feature type="transmembrane region" description="Helical" evidence="6">
    <location>
        <begin position="48"/>
        <end position="66"/>
    </location>
</feature>
<evidence type="ECO:0000256" key="7">
    <source>
        <dbReference type="SAM" id="MobiDB-lite"/>
    </source>
</evidence>
<keyword evidence="5 6" id="KW-0472">Membrane</keyword>
<dbReference type="Proteomes" id="UP000030748">
    <property type="component" value="Unassembled WGS sequence"/>
</dbReference>
<feature type="domain" description="Reticulon" evidence="8">
    <location>
        <begin position="37"/>
        <end position="229"/>
    </location>
</feature>
<feature type="transmembrane region" description="Helical" evidence="6">
    <location>
        <begin position="139"/>
        <end position="156"/>
    </location>
</feature>
<dbReference type="PROSITE" id="PS50845">
    <property type="entry name" value="RETICULON"/>
    <property type="match status" value="1"/>
</dbReference>
<comment type="subcellular location">
    <subcellularLocation>
        <location evidence="1 6">Endoplasmic reticulum membrane</location>
        <topology evidence="1 6">Multi-pass membrane protein</topology>
    </subcellularLocation>
</comment>
<dbReference type="OrthoDB" id="567788at2759"/>
<evidence type="ECO:0000256" key="6">
    <source>
        <dbReference type="RuleBase" id="RU363132"/>
    </source>
</evidence>
<gene>
    <name evidence="9" type="ORF">MIMGU_mgv1a013149mg</name>
</gene>
<dbReference type="InterPro" id="IPR045064">
    <property type="entry name" value="Reticulon-like"/>
</dbReference>
<evidence type="ECO:0000256" key="2">
    <source>
        <dbReference type="ARBA" id="ARBA00022692"/>
    </source>
</evidence>